<feature type="site" description="Important for substrate recognition" evidence="8">
    <location>
        <position position="290"/>
    </location>
</feature>
<feature type="binding site" evidence="7">
    <location>
        <position position="37"/>
    </location>
    <ligand>
        <name>substrate</name>
    </ligand>
</feature>
<comment type="catalytic activity">
    <reaction evidence="5">
        <text>Hydrolysis of terminal non-reducing alpha-L-arabinofuranoside residues in alpha-L-arabinosides.</text>
        <dbReference type="EC" id="3.2.1.55"/>
    </reaction>
</comment>
<evidence type="ECO:0000256" key="2">
    <source>
        <dbReference type="ARBA" id="ARBA00009865"/>
    </source>
</evidence>
<feature type="signal peptide" evidence="9">
    <location>
        <begin position="1"/>
        <end position="21"/>
    </location>
</feature>
<comment type="caution">
    <text evidence="10">The sequence shown here is derived from an EMBL/GenBank/DDBJ whole genome shotgun (WGS) entry which is preliminary data.</text>
</comment>
<dbReference type="PIRSF" id="PIRSF026534">
    <property type="entry name" value="Endo_alpha-L-arabinosidase"/>
    <property type="match status" value="1"/>
</dbReference>
<evidence type="ECO:0000256" key="4">
    <source>
        <dbReference type="ARBA" id="ARBA00023295"/>
    </source>
</evidence>
<keyword evidence="3 5" id="KW-0378">Hydrolase</keyword>
<organism evidence="10 11">
    <name type="scientific">Solimonas marina</name>
    <dbReference type="NCBI Taxonomy" id="2714601"/>
    <lineage>
        <taxon>Bacteria</taxon>
        <taxon>Pseudomonadati</taxon>
        <taxon>Pseudomonadota</taxon>
        <taxon>Gammaproteobacteria</taxon>
        <taxon>Nevskiales</taxon>
        <taxon>Nevskiaceae</taxon>
        <taxon>Solimonas</taxon>
    </lineage>
</organism>
<dbReference type="Gene3D" id="2.115.10.20">
    <property type="entry name" value="Glycosyl hydrolase domain, family 43"/>
    <property type="match status" value="1"/>
</dbReference>
<protein>
    <recommendedName>
        <fullName evidence="5">Extracellular exo-alpha-(1-&gt;5)-L-arabinofuranosidase</fullName>
        <ecNumber evidence="5">3.2.1.55</ecNumber>
    </recommendedName>
</protein>
<name>A0A969WBA4_9GAMM</name>
<dbReference type="InterPro" id="IPR016840">
    <property type="entry name" value="Glyco_hydro_43_endo_a_Ara-ase"/>
</dbReference>
<dbReference type="CDD" id="cd18830">
    <property type="entry name" value="GH43_CjArb43A-like"/>
    <property type="match status" value="1"/>
</dbReference>
<dbReference type="Proteomes" id="UP000653472">
    <property type="component" value="Unassembled WGS sequence"/>
</dbReference>
<feature type="binding site" evidence="7">
    <location>
        <begin position="174"/>
        <end position="176"/>
    </location>
    <ligand>
        <name>substrate</name>
    </ligand>
</feature>
<dbReference type="AlphaFoldDB" id="A0A969WBA4"/>
<dbReference type="Pfam" id="PF04616">
    <property type="entry name" value="Glyco_hydro_43"/>
    <property type="match status" value="1"/>
</dbReference>
<keyword evidence="9" id="KW-0732">Signal</keyword>
<feature type="active site" description="Proton donor" evidence="6">
    <location>
        <position position="220"/>
    </location>
</feature>
<feature type="binding site" evidence="7">
    <location>
        <begin position="154"/>
        <end position="157"/>
    </location>
    <ligand>
        <name>substrate</name>
    </ligand>
</feature>
<comment type="pathway">
    <text evidence="1 5">Glycan metabolism; L-arabinan degradation.</text>
</comment>
<feature type="chain" id="PRO_5037018252" description="Extracellular exo-alpha-(1-&gt;5)-L-arabinofuranosidase" evidence="9">
    <location>
        <begin position="22"/>
        <end position="338"/>
    </location>
</feature>
<evidence type="ECO:0000256" key="9">
    <source>
        <dbReference type="SAM" id="SignalP"/>
    </source>
</evidence>
<dbReference type="SUPFAM" id="SSF75005">
    <property type="entry name" value="Arabinanase/levansucrase/invertase"/>
    <property type="match status" value="1"/>
</dbReference>
<evidence type="ECO:0000256" key="8">
    <source>
        <dbReference type="PIRSR" id="PIRSR026534-3"/>
    </source>
</evidence>
<dbReference type="InterPro" id="IPR050727">
    <property type="entry name" value="GH43_arabinanases"/>
</dbReference>
<dbReference type="GO" id="GO:0046558">
    <property type="term" value="F:arabinan endo-1,5-alpha-L-arabinosidase activity"/>
    <property type="evidence" value="ECO:0007669"/>
    <property type="project" value="InterPro"/>
</dbReference>
<comment type="similarity">
    <text evidence="2 5">Belongs to the glycosyl hydrolase 43 family.</text>
</comment>
<feature type="active site" description="Proton acceptor" evidence="6">
    <location>
        <position position="37"/>
    </location>
</feature>
<keyword evidence="4 5" id="KW-0326">Glycosidase</keyword>
<reference evidence="10" key="1">
    <citation type="submission" date="2020-03" db="EMBL/GenBank/DDBJ databases">
        <title>Solimonas marina sp. nov., isolated from deep seawater of the Pacific Ocean.</title>
        <authorList>
            <person name="Liu X."/>
            <person name="Lai Q."/>
            <person name="Sun F."/>
            <person name="Gai Y."/>
            <person name="Li G."/>
            <person name="Shao Z."/>
        </authorList>
    </citation>
    <scope>NUCLEOTIDE SEQUENCE</scope>
    <source>
        <strain evidence="10">C16B3</strain>
    </source>
</reference>
<feature type="binding site" evidence="7">
    <location>
        <position position="114"/>
    </location>
    <ligand>
        <name>substrate</name>
    </ligand>
</feature>
<dbReference type="EC" id="3.2.1.55" evidence="5"/>
<evidence type="ECO:0000313" key="10">
    <source>
        <dbReference type="EMBL" id="NKF24206.1"/>
    </source>
</evidence>
<dbReference type="GO" id="GO:0005975">
    <property type="term" value="P:carbohydrate metabolic process"/>
    <property type="evidence" value="ECO:0007669"/>
    <property type="project" value="InterPro"/>
</dbReference>
<sequence length="338" mass="37577">MAWPAAAAAILAIVVAGCANAAPRSDDGYRADIHVHDPTMIEANGTYYLFGTGDGIEVHSSKDLKTWKAEPRVFASPPAWTHAIVPDYQGSMWAPDISFHHGRYYLYYSVSAIGKNTSAIGLVTNKTLDPASPDYHWVDHGPVIRSIPYRDLWNAIDPNLALDDDGTPYLVFGSFWGGVKMFRLDAALDAPAEPQQWYTLAKRERDIFVDDAEPEPAAIEAPFIFHHNGWYYLFVSWDYCCRGIDSTYKIVVGRSRSITGPYVDRSGKEMAQGGGTIVLKGNANYPGVGHNSAYTFGGQDYLVFHAYDEHDHGQSKLKVTPMHWDHDGWPLIDPHVLD</sequence>
<dbReference type="PANTHER" id="PTHR43301:SF3">
    <property type="entry name" value="ARABINAN ENDO-1,5-ALPHA-L-ARABINOSIDASE A-RELATED"/>
    <property type="match status" value="1"/>
</dbReference>
<evidence type="ECO:0000256" key="6">
    <source>
        <dbReference type="PIRSR" id="PIRSR026534-1"/>
    </source>
</evidence>
<dbReference type="PANTHER" id="PTHR43301">
    <property type="entry name" value="ARABINAN ENDO-1,5-ALPHA-L-ARABINOSIDASE"/>
    <property type="match status" value="1"/>
</dbReference>
<dbReference type="InterPro" id="IPR023296">
    <property type="entry name" value="Glyco_hydro_beta-prop_sf"/>
</dbReference>
<keyword evidence="11" id="KW-1185">Reference proteome</keyword>
<dbReference type="InterPro" id="IPR006710">
    <property type="entry name" value="Glyco_hydro_43"/>
</dbReference>
<dbReference type="EMBL" id="JAAVXB010000012">
    <property type="protein sequence ID" value="NKF24206.1"/>
    <property type="molecule type" value="Genomic_DNA"/>
</dbReference>
<evidence type="ECO:0000256" key="1">
    <source>
        <dbReference type="ARBA" id="ARBA00004834"/>
    </source>
</evidence>
<evidence type="ECO:0000256" key="7">
    <source>
        <dbReference type="PIRSR" id="PIRSR026534-2"/>
    </source>
</evidence>
<evidence type="ECO:0000256" key="3">
    <source>
        <dbReference type="ARBA" id="ARBA00022801"/>
    </source>
</evidence>
<gene>
    <name evidence="10" type="ORF">G7Y82_17980</name>
</gene>
<evidence type="ECO:0000313" key="11">
    <source>
        <dbReference type="Proteomes" id="UP000653472"/>
    </source>
</evidence>
<evidence type="ECO:0000256" key="5">
    <source>
        <dbReference type="PIRNR" id="PIRNR026534"/>
    </source>
</evidence>
<accession>A0A969WBA4</accession>
<dbReference type="GO" id="GO:0046556">
    <property type="term" value="F:alpha-L-arabinofuranosidase activity"/>
    <property type="evidence" value="ECO:0007669"/>
    <property type="project" value="UniProtKB-EC"/>
</dbReference>
<proteinExistence type="inferred from homology"/>
<feature type="site" description="Important for catalytic activity, responsible for pKa modulation of the active site Glu and correct orientation of both the proton donor and substrate" evidence="8">
    <location>
        <position position="157"/>
    </location>
</feature>